<gene>
    <name evidence="2" type="ORF">AB8Z38_23565</name>
</gene>
<name>A0AB39XF08_9BRAD</name>
<accession>A0AB39XF08</accession>
<dbReference type="EMBL" id="CP165734">
    <property type="protein sequence ID" value="XDV55721.1"/>
    <property type="molecule type" value="Genomic_DNA"/>
</dbReference>
<dbReference type="AlphaFoldDB" id="A0AB39XF08"/>
<dbReference type="RefSeq" id="WP_369720167.1">
    <property type="nucleotide sequence ID" value="NZ_CP165734.1"/>
</dbReference>
<evidence type="ECO:0000256" key="1">
    <source>
        <dbReference type="SAM" id="SignalP"/>
    </source>
</evidence>
<organism evidence="2">
    <name type="scientific">Bradyrhizobium sp. LLZ17</name>
    <dbReference type="NCBI Taxonomy" id="3239388"/>
    <lineage>
        <taxon>Bacteria</taxon>
        <taxon>Pseudomonadati</taxon>
        <taxon>Pseudomonadota</taxon>
        <taxon>Alphaproteobacteria</taxon>
        <taxon>Hyphomicrobiales</taxon>
        <taxon>Nitrobacteraceae</taxon>
        <taxon>Bradyrhizobium</taxon>
    </lineage>
</organism>
<reference evidence="2" key="1">
    <citation type="submission" date="2024-08" db="EMBL/GenBank/DDBJ databases">
        <authorList>
            <person name="Chaddad Z."/>
            <person name="Lamrabet M."/>
            <person name="Bouhnik O."/>
            <person name="Alami S."/>
            <person name="Wipf D."/>
            <person name="Courty P.E."/>
            <person name="Missbah El Idrissi M."/>
        </authorList>
    </citation>
    <scope>NUCLEOTIDE SEQUENCE</scope>
    <source>
        <strain evidence="2">LLZ17</strain>
    </source>
</reference>
<protein>
    <submittedName>
        <fullName evidence="2">Uncharacterized protein</fullName>
    </submittedName>
</protein>
<feature type="signal peptide" evidence="1">
    <location>
        <begin position="1"/>
        <end position="24"/>
    </location>
</feature>
<evidence type="ECO:0000313" key="2">
    <source>
        <dbReference type="EMBL" id="XDV55721.1"/>
    </source>
</evidence>
<keyword evidence="1" id="KW-0732">Signal</keyword>
<proteinExistence type="predicted"/>
<sequence length="300" mass="32987">MARPKLSFLLSVVALLSLISASSAVRNADVSSFVNTGSGVAVAFFHSPHYLYSGGVSLRARSLKFLTEDNSPIGISDLNLQFEENGGSVKLGYKNALYELPIEDAMVCPLAMFVARGAYTIYTIPVVRENEQYFSENGLVETGGGYVAKEFAGTKYESLLDAVDLGTETGSLPSALKKAIIDNINSGLPNLNSSEEGTYVNADFNIDYKAYLTKDGDRRFIDIAGLPLRYVWDVGAGEKAVIRDVEIFQFPRRQSGLQYQAVLLFQNAAVMRQFATQRSDLFQAFLKSACNYYDQRLKGH</sequence>
<feature type="chain" id="PRO_5044249447" evidence="1">
    <location>
        <begin position="25"/>
        <end position="300"/>
    </location>
</feature>